<name>A0A9J6BFE5_POLVA</name>
<sequence length="220" mass="25699">MLQQERDDDDNEDDEMHQNLQEEDDILNLIQGPLCSKMVCGPHTLQLAAKDVTKDYIEVIDQVRAVVIRSKKMMYKQVLANNRVKKLRSDVKSRWDSTYLMLSDVHRNRQGLETVAETYPVLAISDECWDFIDEYVQSFEPVHQAMLEFQRADITMSDFYLRWARMQAKIGTLENGPKNLATKLHDSKGLKITFLTSYQPYFSDKPIKSYEFLNDINTYA</sequence>
<dbReference type="InterPro" id="IPR012337">
    <property type="entry name" value="RNaseH-like_sf"/>
</dbReference>
<reference evidence="1" key="1">
    <citation type="submission" date="2021-03" db="EMBL/GenBank/DDBJ databases">
        <title>Chromosome level genome of the anhydrobiotic midge Polypedilum vanderplanki.</title>
        <authorList>
            <person name="Yoshida Y."/>
            <person name="Kikawada T."/>
            <person name="Gusev O."/>
        </authorList>
    </citation>
    <scope>NUCLEOTIDE SEQUENCE</scope>
    <source>
        <strain evidence="1">NIAS01</strain>
        <tissue evidence="1">Whole body or cell culture</tissue>
    </source>
</reference>
<proteinExistence type="predicted"/>
<dbReference type="OrthoDB" id="7760458at2759"/>
<keyword evidence="2" id="KW-1185">Reference proteome</keyword>
<protein>
    <submittedName>
        <fullName evidence="1">Uncharacterized protein</fullName>
    </submittedName>
</protein>
<dbReference type="Proteomes" id="UP001107558">
    <property type="component" value="Chromosome 4"/>
</dbReference>
<dbReference type="AlphaFoldDB" id="A0A9J6BFE5"/>
<evidence type="ECO:0000313" key="2">
    <source>
        <dbReference type="Proteomes" id="UP001107558"/>
    </source>
</evidence>
<dbReference type="EMBL" id="JADBJN010000004">
    <property type="protein sequence ID" value="KAG5668426.1"/>
    <property type="molecule type" value="Genomic_DNA"/>
</dbReference>
<accession>A0A9J6BFE5</accession>
<organism evidence="1 2">
    <name type="scientific">Polypedilum vanderplanki</name>
    <name type="common">Sleeping chironomid midge</name>
    <dbReference type="NCBI Taxonomy" id="319348"/>
    <lineage>
        <taxon>Eukaryota</taxon>
        <taxon>Metazoa</taxon>
        <taxon>Ecdysozoa</taxon>
        <taxon>Arthropoda</taxon>
        <taxon>Hexapoda</taxon>
        <taxon>Insecta</taxon>
        <taxon>Pterygota</taxon>
        <taxon>Neoptera</taxon>
        <taxon>Endopterygota</taxon>
        <taxon>Diptera</taxon>
        <taxon>Nematocera</taxon>
        <taxon>Chironomoidea</taxon>
        <taxon>Chironomidae</taxon>
        <taxon>Chironominae</taxon>
        <taxon>Polypedilum</taxon>
        <taxon>Polypedilum</taxon>
    </lineage>
</organism>
<gene>
    <name evidence="1" type="ORF">PVAND_016366</name>
</gene>
<evidence type="ECO:0000313" key="1">
    <source>
        <dbReference type="EMBL" id="KAG5668426.1"/>
    </source>
</evidence>
<dbReference type="SUPFAM" id="SSF53098">
    <property type="entry name" value="Ribonuclease H-like"/>
    <property type="match status" value="1"/>
</dbReference>
<comment type="caution">
    <text evidence="1">The sequence shown here is derived from an EMBL/GenBank/DDBJ whole genome shotgun (WGS) entry which is preliminary data.</text>
</comment>